<evidence type="ECO:0000256" key="3">
    <source>
        <dbReference type="ARBA" id="ARBA00022737"/>
    </source>
</evidence>
<dbReference type="OrthoDB" id="49138at2759"/>
<dbReference type="InterPro" id="IPR032675">
    <property type="entry name" value="LRR_dom_sf"/>
</dbReference>
<proteinExistence type="predicted"/>
<reference evidence="6" key="1">
    <citation type="submission" date="2020-06" db="EMBL/GenBank/DDBJ databases">
        <authorList>
            <consortium name="Plant Systems Biology data submission"/>
        </authorList>
    </citation>
    <scope>NUCLEOTIDE SEQUENCE</scope>
    <source>
        <strain evidence="6">D6</strain>
    </source>
</reference>
<feature type="region of interest" description="Disordered" evidence="4">
    <location>
        <begin position="164"/>
        <end position="206"/>
    </location>
</feature>
<evidence type="ECO:0000313" key="7">
    <source>
        <dbReference type="Proteomes" id="UP001153069"/>
    </source>
</evidence>
<evidence type="ECO:0000256" key="4">
    <source>
        <dbReference type="SAM" id="MobiDB-lite"/>
    </source>
</evidence>
<keyword evidence="2" id="KW-0732">Signal</keyword>
<evidence type="ECO:0000256" key="2">
    <source>
        <dbReference type="ARBA" id="ARBA00022729"/>
    </source>
</evidence>
<feature type="region of interest" description="Disordered" evidence="4">
    <location>
        <begin position="1"/>
        <end position="49"/>
    </location>
</feature>
<name>A0A9N8EG99_9STRA</name>
<organism evidence="6 7">
    <name type="scientific">Seminavis robusta</name>
    <dbReference type="NCBI Taxonomy" id="568900"/>
    <lineage>
        <taxon>Eukaryota</taxon>
        <taxon>Sar</taxon>
        <taxon>Stramenopiles</taxon>
        <taxon>Ochrophyta</taxon>
        <taxon>Bacillariophyta</taxon>
        <taxon>Bacillariophyceae</taxon>
        <taxon>Bacillariophycidae</taxon>
        <taxon>Naviculales</taxon>
        <taxon>Naviculaceae</taxon>
        <taxon>Seminavis</taxon>
    </lineage>
</organism>
<dbReference type="InterPro" id="IPR003591">
    <property type="entry name" value="Leu-rich_rpt_typical-subtyp"/>
</dbReference>
<dbReference type="SUPFAM" id="SSF52058">
    <property type="entry name" value="L domain-like"/>
    <property type="match status" value="1"/>
</dbReference>
<dbReference type="AlphaFoldDB" id="A0A9N8EG99"/>
<sequence>MKEGSVAALSTSKDDNGQTNQDPGSCNVKNGGIVMDSSSKSEASREPPVGLVTNNAAATRDTGITPKLDAATICILVPAARSSYAEARKARKEAESLGNARVASRHSFTAITLSHIHRTNQKVRREARRRATTVELVTTTAAAATTISFDATADCAATASIQATRKMTTSTKSPIFQDEESGQSEDGRPKLDESNRSESNTSITVSRKWRAYHSHKLLRVHRRGGENGGIKQTASSESPSPVSTPPPTPRAMLDADFLPEFSIAAILENETSPQAKALSWVQEHRDFESMSEARKRQLMALATLFYATGGNSSWQPTPRINWLDDSLHECDWQGDREFKPNCTDEGVYQAINLDSDRLVGTIPPEISFLTGLKCLSLRENQISGTLTTLFGRLTGLTELLLQNNQISGTIPSEIGALTHLTNLLMSRLDLRGSLPSELSHLSGLEQLEFWENSLTGTIPSEIGLLTALTFLHLNENKLDGRLSDLEFLASLTNLKELHLYENHFSGSIPVSWAQLSTLEQLQIYDNLVNGSVPEELCIALTSLTSFRYDCDLLTCSCPQCSDKDESCK</sequence>
<evidence type="ECO:0000256" key="1">
    <source>
        <dbReference type="ARBA" id="ARBA00022614"/>
    </source>
</evidence>
<keyword evidence="1" id="KW-0433">Leucine-rich repeat</keyword>
<feature type="domain" description="Disease resistance R13L4/SHOC-2-like LRR" evidence="5">
    <location>
        <begin position="366"/>
        <end position="543"/>
    </location>
</feature>
<dbReference type="Gene3D" id="3.80.10.10">
    <property type="entry name" value="Ribonuclease Inhibitor"/>
    <property type="match status" value="2"/>
</dbReference>
<evidence type="ECO:0000313" key="6">
    <source>
        <dbReference type="EMBL" id="CAB9519669.1"/>
    </source>
</evidence>
<accession>A0A9N8EG99</accession>
<dbReference type="FunFam" id="3.80.10.10:FF:000041">
    <property type="entry name" value="LRR receptor-like serine/threonine-protein kinase ERECTA"/>
    <property type="match status" value="1"/>
</dbReference>
<keyword evidence="7" id="KW-1185">Reference proteome</keyword>
<keyword evidence="3" id="KW-0677">Repeat</keyword>
<feature type="region of interest" description="Disordered" evidence="4">
    <location>
        <begin position="220"/>
        <end position="251"/>
    </location>
</feature>
<dbReference type="InterPro" id="IPR055414">
    <property type="entry name" value="LRR_R13L4/SHOC2-like"/>
</dbReference>
<gene>
    <name evidence="6" type="ORF">SEMRO_1036_G233980.1</name>
</gene>
<dbReference type="SMART" id="SM00369">
    <property type="entry name" value="LRR_TYP"/>
    <property type="match status" value="4"/>
</dbReference>
<feature type="compositionally biased region" description="Polar residues" evidence="4">
    <location>
        <begin position="164"/>
        <end position="174"/>
    </location>
</feature>
<dbReference type="Pfam" id="PF23598">
    <property type="entry name" value="LRR_14"/>
    <property type="match status" value="1"/>
</dbReference>
<dbReference type="Proteomes" id="UP001153069">
    <property type="component" value="Unassembled WGS sequence"/>
</dbReference>
<comment type="caution">
    <text evidence="6">The sequence shown here is derived from an EMBL/GenBank/DDBJ whole genome shotgun (WGS) entry which is preliminary data.</text>
</comment>
<evidence type="ECO:0000259" key="5">
    <source>
        <dbReference type="Pfam" id="PF23598"/>
    </source>
</evidence>
<dbReference type="PANTHER" id="PTHR47988">
    <property type="entry name" value="SOMATIC EMBRYOGENESIS RECEPTOR KINASE 1"/>
    <property type="match status" value="1"/>
</dbReference>
<dbReference type="EMBL" id="CAICTM010001034">
    <property type="protein sequence ID" value="CAB9519669.1"/>
    <property type="molecule type" value="Genomic_DNA"/>
</dbReference>
<protein>
    <submittedName>
        <fullName evidence="6">Leucine Rich Repeat</fullName>
    </submittedName>
</protein>
<feature type="compositionally biased region" description="Basic and acidic residues" evidence="4">
    <location>
        <begin position="185"/>
        <end position="196"/>
    </location>
</feature>
<feature type="compositionally biased region" description="Polar residues" evidence="4">
    <location>
        <begin position="17"/>
        <end position="28"/>
    </location>
</feature>